<proteinExistence type="predicted"/>
<organism evidence="1 2">
    <name type="scientific">Trichonephila clavata</name>
    <name type="common">Joro spider</name>
    <name type="synonym">Nephila clavata</name>
    <dbReference type="NCBI Taxonomy" id="2740835"/>
    <lineage>
        <taxon>Eukaryota</taxon>
        <taxon>Metazoa</taxon>
        <taxon>Ecdysozoa</taxon>
        <taxon>Arthropoda</taxon>
        <taxon>Chelicerata</taxon>
        <taxon>Arachnida</taxon>
        <taxon>Araneae</taxon>
        <taxon>Araneomorphae</taxon>
        <taxon>Entelegynae</taxon>
        <taxon>Araneoidea</taxon>
        <taxon>Nephilidae</taxon>
        <taxon>Trichonephila</taxon>
    </lineage>
</organism>
<dbReference type="GO" id="GO:0071897">
    <property type="term" value="P:DNA biosynthetic process"/>
    <property type="evidence" value="ECO:0007669"/>
    <property type="project" value="UniProtKB-ARBA"/>
</dbReference>
<comment type="caution">
    <text evidence="1">The sequence shown here is derived from an EMBL/GenBank/DDBJ whole genome shotgun (WGS) entry which is preliminary data.</text>
</comment>
<dbReference type="Proteomes" id="UP000887116">
    <property type="component" value="Unassembled WGS sequence"/>
</dbReference>
<dbReference type="InterPro" id="IPR043502">
    <property type="entry name" value="DNA/RNA_pol_sf"/>
</dbReference>
<sequence>MKDKNSQRTELDSLLKNRHSIFEVEAEVTPFIEQSINTENNSPILLPPNRMNPARKELLKKELDSLLQQGIIVECESP</sequence>
<accession>A0A8X6HBM8</accession>
<evidence type="ECO:0008006" key="3">
    <source>
        <dbReference type="Google" id="ProtNLM"/>
    </source>
</evidence>
<dbReference type="Gene3D" id="3.10.10.10">
    <property type="entry name" value="HIV Type 1 Reverse Transcriptase, subunit A, domain 1"/>
    <property type="match status" value="1"/>
</dbReference>
<gene>
    <name evidence="1" type="ORF">TNCT_333861</name>
</gene>
<dbReference type="EMBL" id="BMAO01007856">
    <property type="protein sequence ID" value="GFR18995.1"/>
    <property type="molecule type" value="Genomic_DNA"/>
</dbReference>
<reference evidence="1" key="1">
    <citation type="submission" date="2020-07" db="EMBL/GenBank/DDBJ databases">
        <title>Multicomponent nature underlies the extraordinary mechanical properties of spider dragline silk.</title>
        <authorList>
            <person name="Kono N."/>
            <person name="Nakamura H."/>
            <person name="Mori M."/>
            <person name="Yoshida Y."/>
            <person name="Ohtoshi R."/>
            <person name="Malay A.D."/>
            <person name="Moran D.A.P."/>
            <person name="Tomita M."/>
            <person name="Numata K."/>
            <person name="Arakawa K."/>
        </authorList>
    </citation>
    <scope>NUCLEOTIDE SEQUENCE</scope>
</reference>
<protein>
    <recommendedName>
        <fullName evidence="3">Reverse transcriptase</fullName>
    </recommendedName>
</protein>
<dbReference type="AlphaFoldDB" id="A0A8X6HBM8"/>
<dbReference type="SUPFAM" id="SSF56672">
    <property type="entry name" value="DNA/RNA polymerases"/>
    <property type="match status" value="1"/>
</dbReference>
<evidence type="ECO:0000313" key="2">
    <source>
        <dbReference type="Proteomes" id="UP000887116"/>
    </source>
</evidence>
<keyword evidence="2" id="KW-1185">Reference proteome</keyword>
<name>A0A8X6HBM8_TRICU</name>
<dbReference type="OrthoDB" id="420169at2759"/>
<evidence type="ECO:0000313" key="1">
    <source>
        <dbReference type="EMBL" id="GFR18995.1"/>
    </source>
</evidence>